<feature type="region of interest" description="Disordered" evidence="2">
    <location>
        <begin position="41"/>
        <end position="69"/>
    </location>
</feature>
<dbReference type="PANTHER" id="PTHR47068:SF1">
    <property type="entry name" value="OS02G0659100 PROTEIN"/>
    <property type="match status" value="1"/>
</dbReference>
<evidence type="ECO:0000256" key="2">
    <source>
        <dbReference type="SAM" id="MobiDB-lite"/>
    </source>
</evidence>
<reference evidence="4 5" key="1">
    <citation type="journal article" date="2017" name="Plant Biotechnol. J.">
        <title>A comprehensive draft genome sequence for lupin (Lupinus angustifolius), an emerging health food: insights into plant-microbe interactions and legume evolution.</title>
        <authorList>
            <person name="Hane J.K."/>
            <person name="Ming Y."/>
            <person name="Kamphuis L.G."/>
            <person name="Nelson M.N."/>
            <person name="Garg G."/>
            <person name="Atkins C.A."/>
            <person name="Bayer P.E."/>
            <person name="Bravo A."/>
            <person name="Bringans S."/>
            <person name="Cannon S."/>
            <person name="Edwards D."/>
            <person name="Foley R."/>
            <person name="Gao L.L."/>
            <person name="Harrison M.J."/>
            <person name="Huang W."/>
            <person name="Hurgobin B."/>
            <person name="Li S."/>
            <person name="Liu C.W."/>
            <person name="McGrath A."/>
            <person name="Morahan G."/>
            <person name="Murray J."/>
            <person name="Weller J."/>
            <person name="Jian J."/>
            <person name="Singh K.B."/>
        </authorList>
    </citation>
    <scope>NUCLEOTIDE SEQUENCE [LARGE SCALE GENOMIC DNA]</scope>
    <source>
        <strain evidence="5">cv. Tanjil</strain>
        <tissue evidence="4">Whole plant</tissue>
    </source>
</reference>
<evidence type="ECO:0000259" key="3">
    <source>
        <dbReference type="PROSITE" id="PS50157"/>
    </source>
</evidence>
<dbReference type="InterPro" id="IPR036236">
    <property type="entry name" value="Znf_C2H2_sf"/>
</dbReference>
<dbReference type="EMBL" id="CM007361">
    <property type="protein sequence ID" value="OIW19032.1"/>
    <property type="molecule type" value="Genomic_DNA"/>
</dbReference>
<dbReference type="STRING" id="3871.A0A4P1RVZ8"/>
<gene>
    <name evidence="4" type="ORF">TanjilG_10593</name>
</gene>
<feature type="compositionally biased region" description="Acidic residues" evidence="2">
    <location>
        <begin position="46"/>
        <end position="55"/>
    </location>
</feature>
<protein>
    <recommendedName>
        <fullName evidence="3">C2H2-type domain-containing protein</fullName>
    </recommendedName>
</protein>
<evidence type="ECO:0000313" key="4">
    <source>
        <dbReference type="EMBL" id="OIW19032.1"/>
    </source>
</evidence>
<sequence length="332" mass="37456">MALIVDQQSNFKHFCKVCKKGFGCGRALGGHKRAHGIGDEIRHMDDGEDDPEVDWEERHGGSVPPNNKRMYALRTTPNRLKSCRICENCGKEFLSCKYFLEHGNAPPKMLNLKSHLLFLKLMMIMMALPEEVVVGPKGRDHSDPKLSKSKVHQCSICHRSFSSGQALGGHKRCHWITSSNTPDTSTLARFQQFHDHKEQIPKFDSSSGPIDLKLDLNFQASTNDLARRNVSTEIFLQPRVGTKDIIKDDNNNNNNNQCNIHNQHNQTDNDNNNENKINNTNNALMQNEVDNEADSKVKLAKLSELKDMNHSRSSSPWLQVGIASTTDVETDQ</sequence>
<organism evidence="4 5">
    <name type="scientific">Lupinus angustifolius</name>
    <name type="common">Narrow-leaved blue lupine</name>
    <dbReference type="NCBI Taxonomy" id="3871"/>
    <lineage>
        <taxon>Eukaryota</taxon>
        <taxon>Viridiplantae</taxon>
        <taxon>Streptophyta</taxon>
        <taxon>Embryophyta</taxon>
        <taxon>Tracheophyta</taxon>
        <taxon>Spermatophyta</taxon>
        <taxon>Magnoliopsida</taxon>
        <taxon>eudicotyledons</taxon>
        <taxon>Gunneridae</taxon>
        <taxon>Pentapetalae</taxon>
        <taxon>rosids</taxon>
        <taxon>fabids</taxon>
        <taxon>Fabales</taxon>
        <taxon>Fabaceae</taxon>
        <taxon>Papilionoideae</taxon>
        <taxon>50 kb inversion clade</taxon>
        <taxon>genistoids sensu lato</taxon>
        <taxon>core genistoids</taxon>
        <taxon>Genisteae</taxon>
        <taxon>Lupinus</taxon>
    </lineage>
</organism>
<dbReference type="PROSITE" id="PS50157">
    <property type="entry name" value="ZINC_FINGER_C2H2_2"/>
    <property type="match status" value="1"/>
</dbReference>
<name>A0A4P1RVZ8_LUPAN</name>
<keyword evidence="1" id="KW-0479">Metal-binding</keyword>
<dbReference type="SMART" id="SM00355">
    <property type="entry name" value="ZnF_C2H2"/>
    <property type="match status" value="2"/>
</dbReference>
<dbReference type="Gramene" id="OIW19032">
    <property type="protein sequence ID" value="OIW19032"/>
    <property type="gene ID" value="TanjilG_10593"/>
</dbReference>
<dbReference type="AlphaFoldDB" id="A0A4P1RVZ8"/>
<feature type="region of interest" description="Disordered" evidence="2">
    <location>
        <begin position="307"/>
        <end position="332"/>
    </location>
</feature>
<dbReference type="PANTHER" id="PTHR47068">
    <property type="entry name" value="OS02G0659100 PROTEIN"/>
    <property type="match status" value="1"/>
</dbReference>
<keyword evidence="1" id="KW-0863">Zinc-finger</keyword>
<keyword evidence="5" id="KW-1185">Reference proteome</keyword>
<evidence type="ECO:0000313" key="5">
    <source>
        <dbReference type="Proteomes" id="UP000188354"/>
    </source>
</evidence>
<dbReference type="Proteomes" id="UP000188354">
    <property type="component" value="Chromosome LG01"/>
</dbReference>
<dbReference type="InterPro" id="IPR013087">
    <property type="entry name" value="Znf_C2H2_type"/>
</dbReference>
<dbReference type="GO" id="GO:0008270">
    <property type="term" value="F:zinc ion binding"/>
    <property type="evidence" value="ECO:0007669"/>
    <property type="project" value="UniProtKB-KW"/>
</dbReference>
<feature type="domain" description="C2H2-type" evidence="3">
    <location>
        <begin position="152"/>
        <end position="174"/>
    </location>
</feature>
<dbReference type="Pfam" id="PF13912">
    <property type="entry name" value="zf-C2H2_6"/>
    <property type="match status" value="2"/>
</dbReference>
<dbReference type="SUPFAM" id="SSF57667">
    <property type="entry name" value="beta-beta-alpha zinc fingers"/>
    <property type="match status" value="1"/>
</dbReference>
<proteinExistence type="predicted"/>
<evidence type="ECO:0000256" key="1">
    <source>
        <dbReference type="PROSITE-ProRule" id="PRU00042"/>
    </source>
</evidence>
<keyword evidence="1" id="KW-0862">Zinc</keyword>
<accession>A0A4P1RVZ8</accession>
<dbReference type="PROSITE" id="PS00028">
    <property type="entry name" value="ZINC_FINGER_C2H2_1"/>
    <property type="match status" value="2"/>
</dbReference>
<feature type="compositionally biased region" description="Polar residues" evidence="2">
    <location>
        <begin position="311"/>
        <end position="332"/>
    </location>
</feature>